<dbReference type="STRING" id="1036808.A0A0C2YT90"/>
<dbReference type="EMBL" id="KN822196">
    <property type="protein sequence ID" value="KIM52893.1"/>
    <property type="molecule type" value="Genomic_DNA"/>
</dbReference>
<dbReference type="HOGENOM" id="CLU_065000_0_1_1"/>
<gene>
    <name evidence="3" type="ORF">SCLCIDRAFT_1223395</name>
</gene>
<protein>
    <recommendedName>
        <fullName evidence="5">Transmembrane protein</fullName>
    </recommendedName>
</protein>
<keyword evidence="2" id="KW-0812">Transmembrane</keyword>
<feature type="region of interest" description="Disordered" evidence="1">
    <location>
        <begin position="1"/>
        <end position="66"/>
    </location>
</feature>
<proteinExistence type="predicted"/>
<reference evidence="3 4" key="1">
    <citation type="submission" date="2014-04" db="EMBL/GenBank/DDBJ databases">
        <authorList>
            <consortium name="DOE Joint Genome Institute"/>
            <person name="Kuo A."/>
            <person name="Kohler A."/>
            <person name="Nagy L.G."/>
            <person name="Floudas D."/>
            <person name="Copeland A."/>
            <person name="Barry K.W."/>
            <person name="Cichocki N."/>
            <person name="Veneault-Fourrey C."/>
            <person name="LaButti K."/>
            <person name="Lindquist E.A."/>
            <person name="Lipzen A."/>
            <person name="Lundell T."/>
            <person name="Morin E."/>
            <person name="Murat C."/>
            <person name="Sun H."/>
            <person name="Tunlid A."/>
            <person name="Henrissat B."/>
            <person name="Grigoriev I.V."/>
            <person name="Hibbett D.S."/>
            <person name="Martin F."/>
            <person name="Nordberg H.P."/>
            <person name="Cantor M.N."/>
            <person name="Hua S.X."/>
        </authorList>
    </citation>
    <scope>NUCLEOTIDE SEQUENCE [LARGE SCALE GENOMIC DNA]</scope>
    <source>
        <strain evidence="3 4">Foug A</strain>
    </source>
</reference>
<feature type="compositionally biased region" description="Basic and acidic residues" evidence="1">
    <location>
        <begin position="41"/>
        <end position="51"/>
    </location>
</feature>
<keyword evidence="2" id="KW-1133">Transmembrane helix</keyword>
<feature type="transmembrane region" description="Helical" evidence="2">
    <location>
        <begin position="216"/>
        <end position="241"/>
    </location>
</feature>
<dbReference type="Proteomes" id="UP000053989">
    <property type="component" value="Unassembled WGS sequence"/>
</dbReference>
<evidence type="ECO:0000313" key="4">
    <source>
        <dbReference type="Proteomes" id="UP000053989"/>
    </source>
</evidence>
<evidence type="ECO:0000313" key="3">
    <source>
        <dbReference type="EMBL" id="KIM52893.1"/>
    </source>
</evidence>
<dbReference type="InParanoid" id="A0A0C2YT90"/>
<sequence length="268" mass="28674">MFTSSRATRAPGFPMPANDPESLELATRAAAVEQPIPGHGASEDKTGDKGKSSAFPPSGSSDAEDIDNSSELLSAWMDRMQTLTVVTTFLVNMDSQLFSLTAIPTNLSINAKEIYQQLVYCCICGALIFHICAAITAYIASFALLRYRIVDASSGEGVPASQLNPWMIRNLRAQPTRKIVLEPVRPFEEMTAMLSFLGRIKATSSSRPPLSLLKRCYYTTLCQTAMGFILGLTGVLSYAWAGLSVPVGGFSAACLGVGVATGLWAITS</sequence>
<feature type="transmembrane region" description="Helical" evidence="2">
    <location>
        <begin position="247"/>
        <end position="266"/>
    </location>
</feature>
<accession>A0A0C2YT90</accession>
<keyword evidence="2" id="KW-0472">Membrane</keyword>
<dbReference type="AlphaFoldDB" id="A0A0C2YT90"/>
<organism evidence="3 4">
    <name type="scientific">Scleroderma citrinum Foug A</name>
    <dbReference type="NCBI Taxonomy" id="1036808"/>
    <lineage>
        <taxon>Eukaryota</taxon>
        <taxon>Fungi</taxon>
        <taxon>Dikarya</taxon>
        <taxon>Basidiomycota</taxon>
        <taxon>Agaricomycotina</taxon>
        <taxon>Agaricomycetes</taxon>
        <taxon>Agaricomycetidae</taxon>
        <taxon>Boletales</taxon>
        <taxon>Sclerodermatineae</taxon>
        <taxon>Sclerodermataceae</taxon>
        <taxon>Scleroderma</taxon>
    </lineage>
</organism>
<keyword evidence="4" id="KW-1185">Reference proteome</keyword>
<evidence type="ECO:0008006" key="5">
    <source>
        <dbReference type="Google" id="ProtNLM"/>
    </source>
</evidence>
<evidence type="ECO:0000256" key="2">
    <source>
        <dbReference type="SAM" id="Phobius"/>
    </source>
</evidence>
<feature type="transmembrane region" description="Helical" evidence="2">
    <location>
        <begin position="117"/>
        <end position="145"/>
    </location>
</feature>
<name>A0A0C2YT90_9AGAM</name>
<dbReference type="OrthoDB" id="2653987at2759"/>
<evidence type="ECO:0000256" key="1">
    <source>
        <dbReference type="SAM" id="MobiDB-lite"/>
    </source>
</evidence>
<reference evidence="4" key="2">
    <citation type="submission" date="2015-01" db="EMBL/GenBank/DDBJ databases">
        <title>Evolutionary Origins and Diversification of the Mycorrhizal Mutualists.</title>
        <authorList>
            <consortium name="DOE Joint Genome Institute"/>
            <consortium name="Mycorrhizal Genomics Consortium"/>
            <person name="Kohler A."/>
            <person name="Kuo A."/>
            <person name="Nagy L.G."/>
            <person name="Floudas D."/>
            <person name="Copeland A."/>
            <person name="Barry K.W."/>
            <person name="Cichocki N."/>
            <person name="Veneault-Fourrey C."/>
            <person name="LaButti K."/>
            <person name="Lindquist E.A."/>
            <person name="Lipzen A."/>
            <person name="Lundell T."/>
            <person name="Morin E."/>
            <person name="Murat C."/>
            <person name="Riley R."/>
            <person name="Ohm R."/>
            <person name="Sun H."/>
            <person name="Tunlid A."/>
            <person name="Henrissat B."/>
            <person name="Grigoriev I.V."/>
            <person name="Hibbett D.S."/>
            <person name="Martin F."/>
        </authorList>
    </citation>
    <scope>NUCLEOTIDE SEQUENCE [LARGE SCALE GENOMIC DNA]</scope>
    <source>
        <strain evidence="4">Foug A</strain>
    </source>
</reference>